<dbReference type="PANTHER" id="PTHR43124:SF3">
    <property type="entry name" value="CHLORAMPHENICOL EFFLUX PUMP RV0191"/>
    <property type="match status" value="1"/>
</dbReference>
<dbReference type="AlphaFoldDB" id="A0A9E2NRN6"/>
<feature type="transmembrane region" description="Helical" evidence="6">
    <location>
        <begin position="135"/>
        <end position="155"/>
    </location>
</feature>
<feature type="transmembrane region" description="Helical" evidence="6">
    <location>
        <begin position="334"/>
        <end position="356"/>
    </location>
</feature>
<dbReference type="PANTHER" id="PTHR43124">
    <property type="entry name" value="PURINE EFFLUX PUMP PBUE"/>
    <property type="match status" value="1"/>
</dbReference>
<evidence type="ECO:0000256" key="2">
    <source>
        <dbReference type="ARBA" id="ARBA00022475"/>
    </source>
</evidence>
<evidence type="ECO:0000256" key="6">
    <source>
        <dbReference type="SAM" id="Phobius"/>
    </source>
</evidence>
<dbReference type="SUPFAM" id="SSF103473">
    <property type="entry name" value="MFS general substrate transporter"/>
    <property type="match status" value="1"/>
</dbReference>
<feature type="transmembrane region" description="Helical" evidence="6">
    <location>
        <begin position="434"/>
        <end position="457"/>
    </location>
</feature>
<name>A0A9E2NRN6_9GAMM</name>
<dbReference type="EMBL" id="JAHLFG010000027">
    <property type="protein sequence ID" value="MBU3826293.1"/>
    <property type="molecule type" value="Genomic_DNA"/>
</dbReference>
<feature type="transmembrane region" description="Helical" evidence="6">
    <location>
        <begin position="593"/>
        <end position="610"/>
    </location>
</feature>
<keyword evidence="4 6" id="KW-1133">Transmembrane helix</keyword>
<dbReference type="Pfam" id="PF07690">
    <property type="entry name" value="MFS_1"/>
    <property type="match status" value="1"/>
</dbReference>
<evidence type="ECO:0000256" key="5">
    <source>
        <dbReference type="ARBA" id="ARBA00023136"/>
    </source>
</evidence>
<dbReference type="Proteomes" id="UP000824150">
    <property type="component" value="Unassembled WGS sequence"/>
</dbReference>
<comment type="subcellular location">
    <subcellularLocation>
        <location evidence="1">Cell membrane</location>
        <topology evidence="1">Multi-pass membrane protein</topology>
    </subcellularLocation>
</comment>
<reference evidence="8" key="1">
    <citation type="journal article" date="2021" name="PeerJ">
        <title>Extensive microbial diversity within the chicken gut microbiome revealed by metagenomics and culture.</title>
        <authorList>
            <person name="Gilroy R."/>
            <person name="Ravi A."/>
            <person name="Getino M."/>
            <person name="Pursley I."/>
            <person name="Horton D.L."/>
            <person name="Alikhan N.F."/>
            <person name="Baker D."/>
            <person name="Gharbi K."/>
            <person name="Hall N."/>
            <person name="Watson M."/>
            <person name="Adriaenssens E.M."/>
            <person name="Foster-Nyarko E."/>
            <person name="Jarju S."/>
            <person name="Secka A."/>
            <person name="Antonio M."/>
            <person name="Oren A."/>
            <person name="Chaudhuri R.R."/>
            <person name="La Ragione R."/>
            <person name="Hildebrand F."/>
            <person name="Pallen M.J."/>
        </authorList>
    </citation>
    <scope>NUCLEOTIDE SEQUENCE</scope>
    <source>
        <strain evidence="8">687</strain>
    </source>
</reference>
<evidence type="ECO:0000256" key="4">
    <source>
        <dbReference type="ARBA" id="ARBA00022989"/>
    </source>
</evidence>
<feature type="transmembrane region" description="Helical" evidence="6">
    <location>
        <begin position="617"/>
        <end position="634"/>
    </location>
</feature>
<feature type="transmembrane region" description="Helical" evidence="6">
    <location>
        <begin position="376"/>
        <end position="398"/>
    </location>
</feature>
<evidence type="ECO:0000313" key="9">
    <source>
        <dbReference type="Proteomes" id="UP000824150"/>
    </source>
</evidence>
<gene>
    <name evidence="8" type="ORF">IAA31_02215</name>
</gene>
<evidence type="ECO:0000259" key="7">
    <source>
        <dbReference type="PROSITE" id="PS50850"/>
    </source>
</evidence>
<feature type="transmembrane region" description="Helical" evidence="6">
    <location>
        <begin position="678"/>
        <end position="703"/>
    </location>
</feature>
<organism evidence="8 9">
    <name type="scientific">Candidatus Anaerobiospirillum merdipullorum</name>
    <dbReference type="NCBI Taxonomy" id="2838450"/>
    <lineage>
        <taxon>Bacteria</taxon>
        <taxon>Pseudomonadati</taxon>
        <taxon>Pseudomonadota</taxon>
        <taxon>Gammaproteobacteria</taxon>
        <taxon>Aeromonadales</taxon>
        <taxon>Succinivibrionaceae</taxon>
        <taxon>Anaerobiospirillum</taxon>
    </lineage>
</organism>
<dbReference type="GO" id="GO:0005886">
    <property type="term" value="C:plasma membrane"/>
    <property type="evidence" value="ECO:0007669"/>
    <property type="project" value="UniProtKB-SubCell"/>
</dbReference>
<feature type="transmembrane region" description="Helical" evidence="6">
    <location>
        <begin position="290"/>
        <end position="314"/>
    </location>
</feature>
<dbReference type="Gene3D" id="1.20.1250.20">
    <property type="entry name" value="MFS general substrate transporter like domains"/>
    <property type="match status" value="1"/>
</dbReference>
<feature type="transmembrane region" description="Helical" evidence="6">
    <location>
        <begin position="709"/>
        <end position="727"/>
    </location>
</feature>
<evidence type="ECO:0000256" key="3">
    <source>
        <dbReference type="ARBA" id="ARBA00022692"/>
    </source>
</evidence>
<feature type="transmembrane region" description="Helical" evidence="6">
    <location>
        <begin position="640"/>
        <end position="657"/>
    </location>
</feature>
<dbReference type="InterPro" id="IPR036259">
    <property type="entry name" value="MFS_trans_sf"/>
</dbReference>
<feature type="transmembrane region" description="Helical" evidence="6">
    <location>
        <begin position="551"/>
        <end position="573"/>
    </location>
</feature>
<accession>A0A9E2NRN6</accession>
<reference evidence="8" key="2">
    <citation type="submission" date="2021-04" db="EMBL/GenBank/DDBJ databases">
        <authorList>
            <person name="Gilroy R."/>
        </authorList>
    </citation>
    <scope>NUCLEOTIDE SEQUENCE</scope>
    <source>
        <strain evidence="8">687</strain>
    </source>
</reference>
<keyword evidence="5 6" id="KW-0472">Membrane</keyword>
<keyword evidence="2" id="KW-1003">Cell membrane</keyword>
<feature type="transmembrane region" description="Helical" evidence="6">
    <location>
        <begin position="167"/>
        <end position="187"/>
    </location>
</feature>
<dbReference type="InterPro" id="IPR011701">
    <property type="entry name" value="MFS"/>
</dbReference>
<comment type="caution">
    <text evidence="8">The sequence shown here is derived from an EMBL/GenBank/DDBJ whole genome shotgun (WGS) entry which is preliminary data.</text>
</comment>
<dbReference type="PROSITE" id="PS50850">
    <property type="entry name" value="MFS"/>
    <property type="match status" value="1"/>
</dbReference>
<sequence length="739" mass="79724">MMSSLNDYRRTNLEALISLSTETTAANINAVTTLGRDIANYPRASQLIYDLMLKSKSADAFITDEDGKIVLGLSRSGLDTLPLKLLAGERLTIGERSYCVMPFYDVKGAVNGYVAAELQGSEELQFNLSSLPSNFLIKVGAMLALSALVCIFFTLRRHQRHPQDKPTFKSFIGPFIIAQLLILSVTLPPFKNMVDDYVGTANITMAGFIHSQFAHVAALDLNFTEVSGIDEYIAEVKSRMPAIGHLSIVDARGELIAGDELVSGTAVSMPVVGANSGLMGYILLKENSSFILSFVIKLGLSLATLLFIAAILAYELSTLTGFEAQRLGQKRKLIPCEITLPRPIAFCLVFAFYLPIAVTPVYMGRFVQDFAGLDETLIRSFAVSTEMLAVGLSSLLLLIFAAKFGPWLRILKLGICLLTLGMGGSFFAQNGYHFLLARFCYGLGYGCVLVSLQLFAVAITTKAERGTSFAGLFAGLYSGVLCGGCAGGLLAEKFGQQNIYAISALMLILNLILISYLLGHRLTQSTAPEGSQEARPFKLRNTLTFMKNPQVFSLLFFQAIPYAVITIGFFNFFMPIFVTAQGFGTDTAGQLNFLYSLCIILLTPLCGKIMDKSRHKYIILASGLLASASVPLIFNLDLPLLAVTLAMIMLGISASINEGGQPLVISTYEAADTLGSNNAIMVLDIVLRIGQIIGPLIVASIFASFGSQALGGIGIVCVLLLIIFTLIQKKAEVATCSNN</sequence>
<dbReference type="GO" id="GO:0022857">
    <property type="term" value="F:transmembrane transporter activity"/>
    <property type="evidence" value="ECO:0007669"/>
    <property type="project" value="InterPro"/>
</dbReference>
<evidence type="ECO:0000256" key="1">
    <source>
        <dbReference type="ARBA" id="ARBA00004651"/>
    </source>
</evidence>
<feature type="transmembrane region" description="Helical" evidence="6">
    <location>
        <begin position="410"/>
        <end position="428"/>
    </location>
</feature>
<feature type="domain" description="Major facilitator superfamily (MFS) profile" evidence="7">
    <location>
        <begin position="301"/>
        <end position="732"/>
    </location>
</feature>
<feature type="transmembrane region" description="Helical" evidence="6">
    <location>
        <begin position="469"/>
        <end position="491"/>
    </location>
</feature>
<dbReference type="InterPro" id="IPR050189">
    <property type="entry name" value="MFS_Efflux_Transporters"/>
</dbReference>
<feature type="transmembrane region" description="Helical" evidence="6">
    <location>
        <begin position="497"/>
        <end position="518"/>
    </location>
</feature>
<keyword evidence="3 6" id="KW-0812">Transmembrane</keyword>
<evidence type="ECO:0000313" key="8">
    <source>
        <dbReference type="EMBL" id="MBU3826293.1"/>
    </source>
</evidence>
<dbReference type="InterPro" id="IPR020846">
    <property type="entry name" value="MFS_dom"/>
</dbReference>
<proteinExistence type="predicted"/>
<protein>
    <submittedName>
        <fullName evidence="8">MFS transporter</fullName>
    </submittedName>
</protein>